<dbReference type="AlphaFoldDB" id="A0A941GQU5"/>
<dbReference type="PANTHER" id="PTHR33372:SF2">
    <property type="entry name" value="PROTEIN CHAPERONE-LIKE PROTEIN OF POR1, CHLOROPLASTIC"/>
    <property type="match status" value="1"/>
</dbReference>
<sequence length="201" mass="22436">MSLENPYEKLGVAQNASFEEIYDAKQRLSQQYRNDSKIVESIEAAYDEIIMDRLRMRQEGKIKVPDTIRFAEKRSEVAPNFPPTPTTNNSRAWLQNLLDTPSQGEIILPAGYFGILAMITVFSDLNLLSVIMALGVCGNVYFLNRKEQRFGRAVLITLLGLVGGIALGTGLANFLVIGLEGEQLASLVTFVLFWLISSFLR</sequence>
<feature type="transmembrane region" description="Helical" evidence="1">
    <location>
        <begin position="154"/>
        <end position="177"/>
    </location>
</feature>
<reference evidence="2" key="1">
    <citation type="submission" date="2021-02" db="EMBL/GenBank/DDBJ databases">
        <title>Metagenome analyses of Stigonema ocellatum DSM 106950, Chlorogloea purpurea SAG 13.99 and Gomphosphaeria aponina DSM 107014.</title>
        <authorList>
            <person name="Marter P."/>
            <person name="Huang S."/>
        </authorList>
    </citation>
    <scope>NUCLEOTIDE SEQUENCE</scope>
    <source>
        <strain evidence="2">JP213</strain>
    </source>
</reference>
<feature type="transmembrane region" description="Helical" evidence="1">
    <location>
        <begin position="183"/>
        <end position="200"/>
    </location>
</feature>
<protein>
    <submittedName>
        <fullName evidence="2">CPP1-like family protein</fullName>
    </submittedName>
</protein>
<proteinExistence type="predicted"/>
<feature type="transmembrane region" description="Helical" evidence="1">
    <location>
        <begin position="112"/>
        <end position="142"/>
    </location>
</feature>
<evidence type="ECO:0000313" key="3">
    <source>
        <dbReference type="Proteomes" id="UP000767446"/>
    </source>
</evidence>
<dbReference type="EMBL" id="JADQBC010000045">
    <property type="protein sequence ID" value="MBR8827855.1"/>
    <property type="molecule type" value="Genomic_DNA"/>
</dbReference>
<dbReference type="Proteomes" id="UP000767446">
    <property type="component" value="Unassembled WGS sequence"/>
</dbReference>
<name>A0A941GQU5_9CHRO</name>
<dbReference type="Pfam" id="PF11833">
    <property type="entry name" value="CPP1-like"/>
    <property type="match status" value="1"/>
</dbReference>
<dbReference type="InterPro" id="IPR021788">
    <property type="entry name" value="CPP1-like"/>
</dbReference>
<gene>
    <name evidence="2" type="ORF">DSM107014_08120</name>
</gene>
<comment type="caution">
    <text evidence="2">The sequence shown here is derived from an EMBL/GenBank/DDBJ whole genome shotgun (WGS) entry which is preliminary data.</text>
</comment>
<accession>A0A941GQU5</accession>
<evidence type="ECO:0000256" key="1">
    <source>
        <dbReference type="SAM" id="Phobius"/>
    </source>
</evidence>
<evidence type="ECO:0000313" key="2">
    <source>
        <dbReference type="EMBL" id="MBR8827855.1"/>
    </source>
</evidence>
<keyword evidence="1" id="KW-1133">Transmembrane helix</keyword>
<keyword evidence="1" id="KW-0812">Transmembrane</keyword>
<organism evidence="2 3">
    <name type="scientific">Gomphosphaeria aponina SAG 52.96 = DSM 107014</name>
    <dbReference type="NCBI Taxonomy" id="1521640"/>
    <lineage>
        <taxon>Bacteria</taxon>
        <taxon>Bacillati</taxon>
        <taxon>Cyanobacteriota</taxon>
        <taxon>Cyanophyceae</taxon>
        <taxon>Oscillatoriophycideae</taxon>
        <taxon>Chroococcales</taxon>
        <taxon>Gomphosphaeriaceae</taxon>
        <taxon>Gomphosphaeria</taxon>
    </lineage>
</organism>
<keyword evidence="1" id="KW-0472">Membrane</keyword>
<dbReference type="PANTHER" id="PTHR33372">
    <property type="match status" value="1"/>
</dbReference>